<sequence length="774" mass="87803">MIKKLQNREKLSTTYLWSIFIVVIIIDFLITVALFSIYCAAQISTAAKNSVSQLEQVRTSTDILFESMEAVVNQLANDADTATFLLGESTNRLREAAVGLKIRTLCTANPYLRFITLYNDTSKRFVSSGYAGDDIKLNAQEFYDRLGDQPYVCFFRPIGDAYNVQLNKKAMAYTFVFRINLKPNSGSSDLVIIDVNESYFNNALAPIRVEEHEQRVLLQGTEQEFIAEMSALPAQELFSVAAGGSGADYPEAKSMESSGSMFFHTPGQFWFTTYVRSAKVGWTFYNMLPYQVVLGALVTPAILTVTMTLLTLAFGYVLSRWLSTHLYQPIKALYENYVDSAGEKKGNELELLSQAFSDMYLKADELERGLIASFHESKNFYLRALLSGERERVQGSLSTYRRLGINLNAPYYEVVVLECVPQEDMSREVGGKENLFIPYYALENITRELMGPALGVEFMRIGENHFAVLLYLEEPQLNDTLRQGLETIVDLMPREFHIDTSICVGQVVDSWMDINLVYEQEKIALHSRTASHYGRVFFAWDAPEAMSSDLYYSGLHTRLADCVRSGDLEACAREFDQALAAMKEISFKSARTYFRHILMSVLDVFFAALERDNEFFSKMMERLESLDRCENVRALRSVFLELLSSLSYRLSVGRKNSNQDAALQTKAYIDEHYDDPELSLRMLAERVQLSPAYLGRVFTAVTAYAFNDYVNQVRLEKAAELLRNTRMPVSRVSESVGVLNTNYFYSLFKKRYGVTPSAYRKGGCGKEPEEAADE</sequence>
<evidence type="ECO:0000313" key="9">
    <source>
        <dbReference type="Proteomes" id="UP000596035"/>
    </source>
</evidence>
<keyword evidence="3" id="KW-0804">Transcription</keyword>
<proteinExistence type="predicted"/>
<evidence type="ECO:0000256" key="1">
    <source>
        <dbReference type="ARBA" id="ARBA00023015"/>
    </source>
</evidence>
<dbReference type="Gene3D" id="1.10.10.60">
    <property type="entry name" value="Homeodomain-like"/>
    <property type="match status" value="2"/>
</dbReference>
<dbReference type="RefSeq" id="WP_066533437.1">
    <property type="nucleotide sequence ID" value="NZ_CAPVCI010000004.1"/>
</dbReference>
<keyword evidence="2" id="KW-0238">DNA-binding</keyword>
<name>A0A1Z2XQK2_9FIRM</name>
<evidence type="ECO:0000313" key="6">
    <source>
        <dbReference type="EMBL" id="ASB40745.1"/>
    </source>
</evidence>
<evidence type="ECO:0000313" key="8">
    <source>
        <dbReference type="Proteomes" id="UP000196710"/>
    </source>
</evidence>
<feature type="transmembrane region" description="Helical" evidence="4">
    <location>
        <begin position="293"/>
        <end position="318"/>
    </location>
</feature>
<dbReference type="EMBL" id="CP065321">
    <property type="protein sequence ID" value="QQR30026.1"/>
    <property type="molecule type" value="Genomic_DNA"/>
</dbReference>
<dbReference type="GO" id="GO:0003700">
    <property type="term" value="F:DNA-binding transcription factor activity"/>
    <property type="evidence" value="ECO:0007669"/>
    <property type="project" value="InterPro"/>
</dbReference>
<dbReference type="AlphaFoldDB" id="A0A1Z2XQK2"/>
<keyword evidence="1" id="KW-0805">Transcription regulation</keyword>
<evidence type="ECO:0000256" key="2">
    <source>
        <dbReference type="ARBA" id="ARBA00023125"/>
    </source>
</evidence>
<reference evidence="8" key="2">
    <citation type="submission" date="2017-05" db="EMBL/GenBank/DDBJ databases">
        <title>Improved OligoMM genomes.</title>
        <authorList>
            <person name="Garzetti D."/>
        </authorList>
    </citation>
    <scope>NUCLEOTIDE SEQUENCE [LARGE SCALE GENOMIC DNA]</scope>
    <source>
        <strain evidence="8">KB18</strain>
    </source>
</reference>
<dbReference type="InterPro" id="IPR009057">
    <property type="entry name" value="Homeodomain-like_sf"/>
</dbReference>
<feature type="transmembrane region" description="Helical" evidence="4">
    <location>
        <begin position="12"/>
        <end position="38"/>
    </location>
</feature>
<protein>
    <submittedName>
        <fullName evidence="6">AraC family transcriptional regulator</fullName>
    </submittedName>
    <submittedName>
        <fullName evidence="7">Helix-turn-helix domain-containing protein</fullName>
    </submittedName>
</protein>
<evidence type="ECO:0000259" key="5">
    <source>
        <dbReference type="PROSITE" id="PS01124"/>
    </source>
</evidence>
<evidence type="ECO:0000256" key="4">
    <source>
        <dbReference type="SAM" id="Phobius"/>
    </source>
</evidence>
<dbReference type="GO" id="GO:0043565">
    <property type="term" value="F:sequence-specific DNA binding"/>
    <property type="evidence" value="ECO:0007669"/>
    <property type="project" value="InterPro"/>
</dbReference>
<dbReference type="EMBL" id="CP021422">
    <property type="protein sequence ID" value="ASB40745.1"/>
    <property type="molecule type" value="Genomic_DNA"/>
</dbReference>
<dbReference type="Proteomes" id="UP000196710">
    <property type="component" value="Chromosome"/>
</dbReference>
<keyword evidence="4" id="KW-1133">Transmembrane helix</keyword>
<dbReference type="PANTHER" id="PTHR43280:SF28">
    <property type="entry name" value="HTH-TYPE TRANSCRIPTIONAL ACTIVATOR RHAS"/>
    <property type="match status" value="1"/>
</dbReference>
<keyword evidence="8" id="KW-1185">Reference proteome</keyword>
<reference evidence="6" key="1">
    <citation type="journal article" date="2017" name="Genome Announc.">
        <title>High-Quality Whole-Genome Sequences of the Oligo-Mouse-Microbiota Bacterial Community.</title>
        <authorList>
            <person name="Garzetti D."/>
            <person name="Brugiroux S."/>
            <person name="Bunk B."/>
            <person name="Pukall R."/>
            <person name="McCoy K.D."/>
            <person name="Macpherson A.J."/>
            <person name="Stecher B."/>
        </authorList>
    </citation>
    <scope>NUCLEOTIDE SEQUENCE</scope>
    <source>
        <strain evidence="6">KB18</strain>
    </source>
</reference>
<accession>A0A1Z2XQK2</accession>
<gene>
    <name evidence="6" type="ORF">ADH66_08795</name>
    <name evidence="7" type="ORF">I5Q82_18840</name>
</gene>
<dbReference type="InterPro" id="IPR018062">
    <property type="entry name" value="HTH_AraC-typ_CS"/>
</dbReference>
<dbReference type="PANTHER" id="PTHR43280">
    <property type="entry name" value="ARAC-FAMILY TRANSCRIPTIONAL REGULATOR"/>
    <property type="match status" value="1"/>
</dbReference>
<dbReference type="PROSITE" id="PS00041">
    <property type="entry name" value="HTH_ARAC_FAMILY_1"/>
    <property type="match status" value="1"/>
</dbReference>
<keyword evidence="4" id="KW-0472">Membrane</keyword>
<reference evidence="7 9" key="3">
    <citation type="submission" date="2020-11" db="EMBL/GenBank/DDBJ databases">
        <title>Closed and high quality bacterial genomes of the OMM12 community.</title>
        <authorList>
            <person name="Marbouty M."/>
            <person name="Lamy-Besnier Q."/>
            <person name="Debarbieux L."/>
            <person name="Koszul R."/>
        </authorList>
    </citation>
    <scope>NUCLEOTIDE SEQUENCE [LARGE SCALE GENOMIC DNA]</scope>
    <source>
        <strain evidence="7 9">KB18</strain>
    </source>
</reference>
<dbReference type="Pfam" id="PF12833">
    <property type="entry name" value="HTH_18"/>
    <property type="match status" value="1"/>
</dbReference>
<dbReference type="InterPro" id="IPR018060">
    <property type="entry name" value="HTH_AraC"/>
</dbReference>
<organism evidence="7 9">
    <name type="scientific">Acutalibacter muris</name>
    <dbReference type="NCBI Taxonomy" id="1796620"/>
    <lineage>
        <taxon>Bacteria</taxon>
        <taxon>Bacillati</taxon>
        <taxon>Bacillota</taxon>
        <taxon>Clostridia</taxon>
        <taxon>Eubacteriales</taxon>
        <taxon>Acutalibacteraceae</taxon>
        <taxon>Acutalibacter</taxon>
    </lineage>
</organism>
<dbReference type="SMART" id="SM00342">
    <property type="entry name" value="HTH_ARAC"/>
    <property type="match status" value="1"/>
</dbReference>
<dbReference type="PROSITE" id="PS01124">
    <property type="entry name" value="HTH_ARAC_FAMILY_2"/>
    <property type="match status" value="1"/>
</dbReference>
<dbReference type="Proteomes" id="UP000596035">
    <property type="component" value="Chromosome"/>
</dbReference>
<evidence type="ECO:0000256" key="3">
    <source>
        <dbReference type="ARBA" id="ARBA00023163"/>
    </source>
</evidence>
<evidence type="ECO:0000313" key="7">
    <source>
        <dbReference type="EMBL" id="QQR30026.1"/>
    </source>
</evidence>
<dbReference type="SUPFAM" id="SSF46689">
    <property type="entry name" value="Homeodomain-like"/>
    <property type="match status" value="1"/>
</dbReference>
<keyword evidence="4" id="KW-0812">Transmembrane</keyword>
<feature type="domain" description="HTH araC/xylS-type" evidence="5">
    <location>
        <begin position="663"/>
        <end position="762"/>
    </location>
</feature>
<dbReference type="KEGG" id="amur:ADH66_08795"/>